<dbReference type="AlphaFoldDB" id="A0A939SNJ5"/>
<name>A0A939SNJ5_SERMA</name>
<accession>A0A939SNJ5</accession>
<dbReference type="EMBL" id="JAGETR010000034">
    <property type="protein sequence ID" value="MBO2006699.1"/>
    <property type="molecule type" value="Genomic_DNA"/>
</dbReference>
<sequence length="68" mass="7557">MIYPVQRQRGWISGGISAAGGRQPGVEGVDNTLLLIREMVSARMGLRRCRTGWWKFRTAGSGGDQNHR</sequence>
<proteinExistence type="predicted"/>
<gene>
    <name evidence="1" type="ORF">J4732_06020</name>
</gene>
<evidence type="ECO:0000313" key="1">
    <source>
        <dbReference type="EMBL" id="MBO2006699.1"/>
    </source>
</evidence>
<protein>
    <submittedName>
        <fullName evidence="1">Uncharacterized protein</fullName>
    </submittedName>
</protein>
<reference evidence="1" key="1">
    <citation type="submission" date="2021-03" db="EMBL/GenBank/DDBJ databases">
        <title>Molecular epidemiology and mechanisms of colistin and carbapenem resistance in Enterobacteriaceae from clinical isolates, the environment and porcine samples in Pretoria, South Africa.</title>
        <authorList>
            <person name="Bogoshi D."/>
            <person name="Mbelle N.M."/>
            <person name="Naidoo V."/>
            <person name="Osei Sekyere J."/>
        </authorList>
    </citation>
    <scope>NUCLEOTIDE SEQUENCE</scope>
    <source>
        <strain evidence="1">C080</strain>
    </source>
</reference>
<organism evidence="1">
    <name type="scientific">Serratia marcescens</name>
    <dbReference type="NCBI Taxonomy" id="615"/>
    <lineage>
        <taxon>Bacteria</taxon>
        <taxon>Pseudomonadati</taxon>
        <taxon>Pseudomonadota</taxon>
        <taxon>Gammaproteobacteria</taxon>
        <taxon>Enterobacterales</taxon>
        <taxon>Yersiniaceae</taxon>
        <taxon>Serratia</taxon>
    </lineage>
</organism>
<comment type="caution">
    <text evidence="1">The sequence shown here is derived from an EMBL/GenBank/DDBJ whole genome shotgun (WGS) entry which is preliminary data.</text>
</comment>